<dbReference type="PANTHER" id="PTHR46558">
    <property type="entry name" value="TRACRIPTIONAL REGULATORY PROTEIN-RELATED-RELATED"/>
    <property type="match status" value="1"/>
</dbReference>
<dbReference type="AlphaFoldDB" id="A0A2X3ACP7"/>
<dbReference type="SMART" id="SM00530">
    <property type="entry name" value="HTH_XRE"/>
    <property type="match status" value="1"/>
</dbReference>
<name>A0A2X3ACP7_CLOPF</name>
<dbReference type="Proteomes" id="UP000249986">
    <property type="component" value="Unassembled WGS sequence"/>
</dbReference>
<evidence type="ECO:0000259" key="2">
    <source>
        <dbReference type="PROSITE" id="PS50943"/>
    </source>
</evidence>
<dbReference type="SUPFAM" id="SSF47413">
    <property type="entry name" value="lambda repressor-like DNA-binding domains"/>
    <property type="match status" value="1"/>
</dbReference>
<dbReference type="InterPro" id="IPR001387">
    <property type="entry name" value="Cro/C1-type_HTH"/>
</dbReference>
<dbReference type="Pfam" id="PF01381">
    <property type="entry name" value="HTH_3"/>
    <property type="match status" value="1"/>
</dbReference>
<dbReference type="CDD" id="cd00093">
    <property type="entry name" value="HTH_XRE"/>
    <property type="match status" value="1"/>
</dbReference>
<dbReference type="PANTHER" id="PTHR46558:SF3">
    <property type="entry name" value="TRANSCRIPTIONAL REGULATOR"/>
    <property type="match status" value="1"/>
</dbReference>
<protein>
    <submittedName>
        <fullName evidence="3">Phage transcriptional regulator</fullName>
    </submittedName>
</protein>
<keyword evidence="1" id="KW-0238">DNA-binding</keyword>
<gene>
    <name evidence="3" type="primary">hipB</name>
    <name evidence="3" type="ORF">NCTC10719_01551</name>
</gene>
<evidence type="ECO:0000256" key="1">
    <source>
        <dbReference type="ARBA" id="ARBA00023125"/>
    </source>
</evidence>
<dbReference type="PROSITE" id="PS50943">
    <property type="entry name" value="HTH_CROC1"/>
    <property type="match status" value="1"/>
</dbReference>
<proteinExistence type="predicted"/>
<dbReference type="InterPro" id="IPR010982">
    <property type="entry name" value="Lambda_DNA-bd_dom_sf"/>
</dbReference>
<evidence type="ECO:0000313" key="4">
    <source>
        <dbReference type="Proteomes" id="UP000249986"/>
    </source>
</evidence>
<accession>A0A2X3ACP7</accession>
<dbReference type="GO" id="GO:0003677">
    <property type="term" value="F:DNA binding"/>
    <property type="evidence" value="ECO:0007669"/>
    <property type="project" value="UniProtKB-KW"/>
</dbReference>
<dbReference type="Gene3D" id="1.10.260.40">
    <property type="entry name" value="lambda repressor-like DNA-binding domains"/>
    <property type="match status" value="1"/>
</dbReference>
<evidence type="ECO:0000313" key="3">
    <source>
        <dbReference type="EMBL" id="SQB60000.1"/>
    </source>
</evidence>
<organism evidence="3 4">
    <name type="scientific">Clostridium perfringens</name>
    <dbReference type="NCBI Taxonomy" id="1502"/>
    <lineage>
        <taxon>Bacteria</taxon>
        <taxon>Bacillati</taxon>
        <taxon>Bacillota</taxon>
        <taxon>Clostridia</taxon>
        <taxon>Eubacteriales</taxon>
        <taxon>Clostridiaceae</taxon>
        <taxon>Clostridium</taxon>
    </lineage>
</organism>
<feature type="domain" description="HTH cro/C1-type" evidence="2">
    <location>
        <begin position="3"/>
        <end position="58"/>
    </location>
</feature>
<sequence>MKIKLARVKLGLTQKELAKKVGISHVTLSKIEKGNYENLTLRTMLKLAAALKTTVQELFFSDEE</sequence>
<dbReference type="EMBL" id="UAWG01000012">
    <property type="protein sequence ID" value="SQB60000.1"/>
    <property type="molecule type" value="Genomic_DNA"/>
</dbReference>
<reference evidence="3 4" key="1">
    <citation type="submission" date="2018-06" db="EMBL/GenBank/DDBJ databases">
        <authorList>
            <consortium name="Pathogen Informatics"/>
            <person name="Doyle S."/>
        </authorList>
    </citation>
    <scope>NUCLEOTIDE SEQUENCE [LARGE SCALE GENOMIC DNA]</scope>
    <source>
        <strain evidence="3 4">NCTC10719</strain>
    </source>
</reference>
<dbReference type="RefSeq" id="WP_110083822.1">
    <property type="nucleotide sequence ID" value="NZ_JAENQD010000008.1"/>
</dbReference>